<feature type="transmembrane region" description="Helical" evidence="1">
    <location>
        <begin position="106"/>
        <end position="124"/>
    </location>
</feature>
<dbReference type="Pfam" id="PF12412">
    <property type="entry name" value="DUF3667"/>
    <property type="match status" value="1"/>
</dbReference>
<proteinExistence type="predicted"/>
<keyword evidence="1" id="KW-0812">Transmembrane</keyword>
<evidence type="ECO:0000313" key="3">
    <source>
        <dbReference type="Proteomes" id="UP001596415"/>
    </source>
</evidence>
<keyword evidence="3" id="KW-1185">Reference proteome</keyword>
<dbReference type="EMBL" id="JBHTBN010000003">
    <property type="protein sequence ID" value="MFC7357705.1"/>
    <property type="molecule type" value="Genomic_DNA"/>
</dbReference>
<feature type="transmembrane region" description="Helical" evidence="1">
    <location>
        <begin position="286"/>
        <end position="305"/>
    </location>
</feature>
<accession>A0ABW2MVX0</accession>
<feature type="transmembrane region" description="Helical" evidence="1">
    <location>
        <begin position="374"/>
        <end position="402"/>
    </location>
</feature>
<dbReference type="Proteomes" id="UP001596415">
    <property type="component" value="Unassembled WGS sequence"/>
</dbReference>
<gene>
    <name evidence="2" type="ORF">ACFQO1_08405</name>
</gene>
<name>A0ABW2MVX0_9FLAO</name>
<dbReference type="RefSeq" id="WP_380217552.1">
    <property type="nucleotide sequence ID" value="NZ_JBHTBN010000003.1"/>
</dbReference>
<protein>
    <submittedName>
        <fullName evidence="2">DUF3667 domain-containing protein</fullName>
    </submittedName>
</protein>
<comment type="caution">
    <text evidence="2">The sequence shown here is derived from an EMBL/GenBank/DDBJ whole genome shotgun (WGS) entry which is preliminary data.</text>
</comment>
<feature type="transmembrane region" description="Helical" evidence="1">
    <location>
        <begin position="344"/>
        <end position="362"/>
    </location>
</feature>
<reference evidence="3" key="1">
    <citation type="journal article" date="2019" name="Int. J. Syst. Evol. Microbiol.">
        <title>The Global Catalogue of Microorganisms (GCM) 10K type strain sequencing project: providing services to taxonomists for standard genome sequencing and annotation.</title>
        <authorList>
            <consortium name="The Broad Institute Genomics Platform"/>
            <consortium name="The Broad Institute Genome Sequencing Center for Infectious Disease"/>
            <person name="Wu L."/>
            <person name="Ma J."/>
        </authorList>
    </citation>
    <scope>NUCLEOTIDE SEQUENCE [LARGE SCALE GENOMIC DNA]</scope>
    <source>
        <strain evidence="3">CGMCC 1.16306</strain>
    </source>
</reference>
<sequence>MSKKKLAVKNKTVSENSRRHFKYRSNECLNCGQPLDLSDVYCPYCSQLNSTKSLSLKDFITEFFSSLVSYDSRLRYTISDLLFRPGTITKNYINGQRLRYTNPFRFFLSVSIIYFLLFSIINFFDPAYNAPFLDFGSGMEEGFNNSNNNKDILVVDSLKQLNQIKKDTVSKQQQFSSRKDSISKSKDQNSGGYWIVNGDTIYNKNDSYPARIAKLDSVGSVQSLAMKFQIFRDFYKETEIKNAYNAMDSLKLEKTRTNTWLYERNKSFDRIGDSPREFINYLFSKVPFFLFFFAPLFALFFWLLYARRKFTYMEHLVFIFHVFSFTFLALIITSIPDWIFKTEIFSSILFLLIGPIYFYIAMRKFYEQSYIKTFIKFILLNVVFFFSSFTAAVVFFLISAALY</sequence>
<dbReference type="InterPro" id="IPR022134">
    <property type="entry name" value="DUF3667"/>
</dbReference>
<evidence type="ECO:0000256" key="1">
    <source>
        <dbReference type="SAM" id="Phobius"/>
    </source>
</evidence>
<evidence type="ECO:0000313" key="2">
    <source>
        <dbReference type="EMBL" id="MFC7357705.1"/>
    </source>
</evidence>
<organism evidence="2 3">
    <name type="scientific">Jejudonia soesokkakensis</name>
    <dbReference type="NCBI Taxonomy" id="1323432"/>
    <lineage>
        <taxon>Bacteria</taxon>
        <taxon>Pseudomonadati</taxon>
        <taxon>Bacteroidota</taxon>
        <taxon>Flavobacteriia</taxon>
        <taxon>Flavobacteriales</taxon>
        <taxon>Flavobacteriaceae</taxon>
        <taxon>Jejudonia</taxon>
    </lineage>
</organism>
<keyword evidence="1" id="KW-1133">Transmembrane helix</keyword>
<feature type="transmembrane region" description="Helical" evidence="1">
    <location>
        <begin position="317"/>
        <end position="338"/>
    </location>
</feature>
<keyword evidence="1" id="KW-0472">Membrane</keyword>